<keyword evidence="3" id="KW-0809">Transit peptide</keyword>
<keyword evidence="8" id="KW-1185">Reference proteome</keyword>
<comment type="subcellular location">
    <subcellularLocation>
        <location evidence="1">Mitochondrion inner membrane</location>
    </subcellularLocation>
</comment>
<evidence type="ECO:0000256" key="6">
    <source>
        <dbReference type="ARBA" id="ARBA00038273"/>
    </source>
</evidence>
<protein>
    <recommendedName>
        <fullName evidence="9">NADH dehydrogenase (Ubiquinone) complex I, assembly factor 6</fullName>
    </recommendedName>
</protein>
<gene>
    <name evidence="7" type="ORF">J437_LFUL009175</name>
</gene>
<dbReference type="EMBL" id="KZ308203">
    <property type="protein sequence ID" value="KAG8224608.1"/>
    <property type="molecule type" value="Genomic_DNA"/>
</dbReference>
<dbReference type="OrthoDB" id="6482909at2759"/>
<evidence type="ECO:0000256" key="1">
    <source>
        <dbReference type="ARBA" id="ARBA00004273"/>
    </source>
</evidence>
<keyword evidence="2" id="KW-0999">Mitochondrion inner membrane</keyword>
<reference evidence="7" key="2">
    <citation type="submission" date="2017-10" db="EMBL/GenBank/DDBJ databases">
        <title>Ladona fulva Genome sequencing and assembly.</title>
        <authorList>
            <person name="Murali S."/>
            <person name="Richards S."/>
            <person name="Bandaranaike D."/>
            <person name="Bellair M."/>
            <person name="Blankenburg K."/>
            <person name="Chao H."/>
            <person name="Dinh H."/>
            <person name="Doddapaneni H."/>
            <person name="Dugan-Rocha S."/>
            <person name="Elkadiri S."/>
            <person name="Gnanaolivu R."/>
            <person name="Hernandez B."/>
            <person name="Skinner E."/>
            <person name="Javaid M."/>
            <person name="Lee S."/>
            <person name="Li M."/>
            <person name="Ming W."/>
            <person name="Munidasa M."/>
            <person name="Muniz J."/>
            <person name="Nguyen L."/>
            <person name="Hughes D."/>
            <person name="Osuji N."/>
            <person name="Pu L.-L."/>
            <person name="Puazo M."/>
            <person name="Qu C."/>
            <person name="Quiroz J."/>
            <person name="Raj R."/>
            <person name="Weissenberger G."/>
            <person name="Xin Y."/>
            <person name="Zou X."/>
            <person name="Han Y."/>
            <person name="Worley K."/>
            <person name="Muzny D."/>
            <person name="Gibbs R."/>
        </authorList>
    </citation>
    <scope>NUCLEOTIDE SEQUENCE</scope>
    <source>
        <strain evidence="7">Sampled in the wild</strain>
    </source>
</reference>
<name>A0A8K0K273_LADFU</name>
<keyword evidence="5" id="KW-0472">Membrane</keyword>
<dbReference type="PANTHER" id="PTHR21181">
    <property type="match status" value="1"/>
</dbReference>
<comment type="caution">
    <text evidence="7">The sequence shown here is derived from an EMBL/GenBank/DDBJ whole genome shotgun (WGS) entry which is preliminary data.</text>
</comment>
<dbReference type="InterPro" id="IPR002060">
    <property type="entry name" value="Squ/phyt_synthse"/>
</dbReference>
<evidence type="ECO:0000256" key="2">
    <source>
        <dbReference type="ARBA" id="ARBA00022792"/>
    </source>
</evidence>
<organism evidence="7 8">
    <name type="scientific">Ladona fulva</name>
    <name type="common">Scarce chaser dragonfly</name>
    <name type="synonym">Libellula fulva</name>
    <dbReference type="NCBI Taxonomy" id="123851"/>
    <lineage>
        <taxon>Eukaryota</taxon>
        <taxon>Metazoa</taxon>
        <taxon>Ecdysozoa</taxon>
        <taxon>Arthropoda</taxon>
        <taxon>Hexapoda</taxon>
        <taxon>Insecta</taxon>
        <taxon>Pterygota</taxon>
        <taxon>Palaeoptera</taxon>
        <taxon>Odonata</taxon>
        <taxon>Epiprocta</taxon>
        <taxon>Anisoptera</taxon>
        <taxon>Libelluloidea</taxon>
        <taxon>Libellulidae</taxon>
        <taxon>Ladona</taxon>
    </lineage>
</organism>
<keyword evidence="4" id="KW-0496">Mitochondrion</keyword>
<comment type="similarity">
    <text evidence="6">Belongs to the NDUFAF6 family.</text>
</comment>
<dbReference type="GO" id="GO:0032981">
    <property type="term" value="P:mitochondrial respiratory chain complex I assembly"/>
    <property type="evidence" value="ECO:0007669"/>
    <property type="project" value="TreeGrafter"/>
</dbReference>
<proteinExistence type="inferred from homology"/>
<evidence type="ECO:0008006" key="9">
    <source>
        <dbReference type="Google" id="ProtNLM"/>
    </source>
</evidence>
<evidence type="ECO:0000256" key="3">
    <source>
        <dbReference type="ARBA" id="ARBA00022946"/>
    </source>
</evidence>
<dbReference type="Gene3D" id="1.10.600.10">
    <property type="entry name" value="Farnesyl Diphosphate Synthase"/>
    <property type="match status" value="1"/>
</dbReference>
<dbReference type="Proteomes" id="UP000792457">
    <property type="component" value="Unassembled WGS sequence"/>
</dbReference>
<evidence type="ECO:0000313" key="8">
    <source>
        <dbReference type="Proteomes" id="UP000792457"/>
    </source>
</evidence>
<dbReference type="Pfam" id="PF00494">
    <property type="entry name" value="SQS_PSY"/>
    <property type="match status" value="1"/>
</dbReference>
<evidence type="ECO:0000256" key="5">
    <source>
        <dbReference type="ARBA" id="ARBA00023136"/>
    </source>
</evidence>
<evidence type="ECO:0000313" key="7">
    <source>
        <dbReference type="EMBL" id="KAG8224608.1"/>
    </source>
</evidence>
<dbReference type="SUPFAM" id="SSF48576">
    <property type="entry name" value="Terpenoid synthases"/>
    <property type="match status" value="1"/>
</dbReference>
<dbReference type="InterPro" id="IPR008949">
    <property type="entry name" value="Isoprenoid_synthase_dom_sf"/>
</dbReference>
<accession>A0A8K0K273</accession>
<sequence length="311" mass="35282">MFLKNSRNVLSLTCSQNFTKRFRRSKSKSTSFPADYCVDLVRQNDHENFLCTLLVSESIRTTAFAVRAFNTEVARVSDVVSNTNIAQMRLKFWEEAVEKIFSNNPPEHPVAKEIYRALNKHKLSKLYFSRLVTSRRNQILKNGFPNLESMEQYSENSVSSVFYLLLQAAGVQDMNVDHAVSHLGKAQGITNSLRALPHLAKNPETATFPLPIDLLLKHNVSTEAILRGGNDGLKEVAYEVASRAKLHVDKAKSLSSKFSRDTFLICLPIVPVMGFLTRLQKANFNVFDPSLSLRDNFLPVKLFWAKFRSSY</sequence>
<dbReference type="AlphaFoldDB" id="A0A8K0K273"/>
<reference evidence="7" key="1">
    <citation type="submission" date="2013-04" db="EMBL/GenBank/DDBJ databases">
        <authorList>
            <person name="Qu J."/>
            <person name="Murali S.C."/>
            <person name="Bandaranaike D."/>
            <person name="Bellair M."/>
            <person name="Blankenburg K."/>
            <person name="Chao H."/>
            <person name="Dinh H."/>
            <person name="Doddapaneni H."/>
            <person name="Downs B."/>
            <person name="Dugan-Rocha S."/>
            <person name="Elkadiri S."/>
            <person name="Gnanaolivu R.D."/>
            <person name="Hernandez B."/>
            <person name="Javaid M."/>
            <person name="Jayaseelan J.C."/>
            <person name="Lee S."/>
            <person name="Li M."/>
            <person name="Ming W."/>
            <person name="Munidasa M."/>
            <person name="Muniz J."/>
            <person name="Nguyen L."/>
            <person name="Ongeri F."/>
            <person name="Osuji N."/>
            <person name="Pu L.-L."/>
            <person name="Puazo M."/>
            <person name="Qu C."/>
            <person name="Quiroz J."/>
            <person name="Raj R."/>
            <person name="Weissenberger G."/>
            <person name="Xin Y."/>
            <person name="Zou X."/>
            <person name="Han Y."/>
            <person name="Richards S."/>
            <person name="Worley K."/>
            <person name="Muzny D."/>
            <person name="Gibbs R."/>
        </authorList>
    </citation>
    <scope>NUCLEOTIDE SEQUENCE</scope>
    <source>
        <strain evidence="7">Sampled in the wild</strain>
    </source>
</reference>
<dbReference type="GO" id="GO:0005743">
    <property type="term" value="C:mitochondrial inner membrane"/>
    <property type="evidence" value="ECO:0007669"/>
    <property type="project" value="UniProtKB-SubCell"/>
</dbReference>
<dbReference type="PANTHER" id="PTHR21181:SF13">
    <property type="entry name" value="NADH DEHYDROGENASE (UBIQUINONE) COMPLEX I, ASSEMBLY FACTOR 6"/>
    <property type="match status" value="1"/>
</dbReference>
<evidence type="ECO:0000256" key="4">
    <source>
        <dbReference type="ARBA" id="ARBA00023128"/>
    </source>
</evidence>